<dbReference type="EMBL" id="CAUEEQ010001332">
    <property type="protein sequence ID" value="CAJ0919486.1"/>
    <property type="molecule type" value="Genomic_DNA"/>
</dbReference>
<comment type="caution">
    <text evidence="2">The sequence shown here is derived from an EMBL/GenBank/DDBJ whole genome shotgun (WGS) entry which is preliminary data.</text>
</comment>
<dbReference type="Proteomes" id="UP001176940">
    <property type="component" value="Unassembled WGS sequence"/>
</dbReference>
<dbReference type="InterPro" id="IPR058912">
    <property type="entry name" value="HTH_animal"/>
</dbReference>
<gene>
    <name evidence="2" type="ORF">RIMI_LOCUS1043988</name>
</gene>
<evidence type="ECO:0000259" key="1">
    <source>
        <dbReference type="Pfam" id="PF26215"/>
    </source>
</evidence>
<dbReference type="PANTHER" id="PTHR21301:SF12">
    <property type="match status" value="1"/>
</dbReference>
<dbReference type="PANTHER" id="PTHR21301">
    <property type="entry name" value="REVERSE TRANSCRIPTASE"/>
    <property type="match status" value="1"/>
</dbReference>
<evidence type="ECO:0000313" key="2">
    <source>
        <dbReference type="EMBL" id="CAJ0919486.1"/>
    </source>
</evidence>
<keyword evidence="3" id="KW-1185">Reference proteome</keyword>
<dbReference type="Pfam" id="PF26215">
    <property type="entry name" value="HTH_animal"/>
    <property type="match status" value="1"/>
</dbReference>
<reference evidence="2" key="1">
    <citation type="submission" date="2023-07" db="EMBL/GenBank/DDBJ databases">
        <authorList>
            <person name="Stuckert A."/>
        </authorList>
    </citation>
    <scope>NUCLEOTIDE SEQUENCE</scope>
</reference>
<protein>
    <recommendedName>
        <fullName evidence="1">Helix-turn-helix domain-containing protein</fullName>
    </recommendedName>
</protein>
<accession>A0ABN9KQ77</accession>
<evidence type="ECO:0000313" key="3">
    <source>
        <dbReference type="Proteomes" id="UP001176940"/>
    </source>
</evidence>
<proteinExistence type="predicted"/>
<sequence length="170" mass="20102">MAHFEESVIYKHPLFVMNVLQWTRYIDDVFCMWGDTLESLNLFFTIFNDSWPGIKVTMNIDGHSVTFLDTIVIKDSEGHLTTDLHLKLTDRNRILDYQSFHPPSVKRSIPRSQFQRVNQIVSDDARQSQRLQDMTSKFRNRGYPACYSPHLNLPHIKFLEKIGYFEFQKV</sequence>
<name>A0ABN9KQ77_9NEOB</name>
<feature type="domain" description="Helix-turn-helix" evidence="1">
    <location>
        <begin position="93"/>
        <end position="144"/>
    </location>
</feature>
<organism evidence="2 3">
    <name type="scientific">Ranitomeya imitator</name>
    <name type="common">mimic poison frog</name>
    <dbReference type="NCBI Taxonomy" id="111125"/>
    <lineage>
        <taxon>Eukaryota</taxon>
        <taxon>Metazoa</taxon>
        <taxon>Chordata</taxon>
        <taxon>Craniata</taxon>
        <taxon>Vertebrata</taxon>
        <taxon>Euteleostomi</taxon>
        <taxon>Amphibia</taxon>
        <taxon>Batrachia</taxon>
        <taxon>Anura</taxon>
        <taxon>Neobatrachia</taxon>
        <taxon>Hyloidea</taxon>
        <taxon>Dendrobatidae</taxon>
        <taxon>Dendrobatinae</taxon>
        <taxon>Ranitomeya</taxon>
    </lineage>
</organism>